<sequence>MSLFGKKRSPELEDLMDLLAYSYLRGFAGDRSQILKDISAVATRLKSEGLDKAVARARSYRPNIFPALPVPVQREIAQYLDQALG</sequence>
<organism evidence="1 2">
    <name type="scientific">Streptomyces kebangsaanensis</name>
    <dbReference type="NCBI Taxonomy" id="864058"/>
    <lineage>
        <taxon>Bacteria</taxon>
        <taxon>Bacillati</taxon>
        <taxon>Actinomycetota</taxon>
        <taxon>Actinomycetes</taxon>
        <taxon>Kitasatosporales</taxon>
        <taxon>Streptomycetaceae</taxon>
        <taxon>Streptomyces</taxon>
    </lineage>
</organism>
<accession>A0ABW6KTX0</accession>
<dbReference type="RefSeq" id="WP_388345571.1">
    <property type="nucleotide sequence ID" value="NZ_JBIAFJ010000006.1"/>
</dbReference>
<dbReference type="EMBL" id="JBIAFJ010000006">
    <property type="protein sequence ID" value="MFE9169888.1"/>
    <property type="molecule type" value="Genomic_DNA"/>
</dbReference>
<evidence type="ECO:0000313" key="1">
    <source>
        <dbReference type="EMBL" id="MFE9169888.1"/>
    </source>
</evidence>
<gene>
    <name evidence="1" type="ORF">ACFYNZ_10245</name>
</gene>
<keyword evidence="2" id="KW-1185">Reference proteome</keyword>
<evidence type="ECO:0000313" key="2">
    <source>
        <dbReference type="Proteomes" id="UP001601197"/>
    </source>
</evidence>
<reference evidence="1 2" key="1">
    <citation type="submission" date="2024-10" db="EMBL/GenBank/DDBJ databases">
        <title>The Natural Products Discovery Center: Release of the First 8490 Sequenced Strains for Exploring Actinobacteria Biosynthetic Diversity.</title>
        <authorList>
            <person name="Kalkreuter E."/>
            <person name="Kautsar S.A."/>
            <person name="Yang D."/>
            <person name="Bader C.D."/>
            <person name="Teijaro C.N."/>
            <person name="Fluegel L."/>
            <person name="Davis C.M."/>
            <person name="Simpson J.R."/>
            <person name="Lauterbach L."/>
            <person name="Steele A.D."/>
            <person name="Gui C."/>
            <person name="Meng S."/>
            <person name="Li G."/>
            <person name="Viehrig K."/>
            <person name="Ye F."/>
            <person name="Su P."/>
            <person name="Kiefer A.F."/>
            <person name="Nichols A."/>
            <person name="Cepeda A.J."/>
            <person name="Yan W."/>
            <person name="Fan B."/>
            <person name="Jiang Y."/>
            <person name="Adhikari A."/>
            <person name="Zheng C.-J."/>
            <person name="Schuster L."/>
            <person name="Cowan T.M."/>
            <person name="Smanski M.J."/>
            <person name="Chevrette M.G."/>
            <person name="De Carvalho L.P.S."/>
            <person name="Shen B."/>
        </authorList>
    </citation>
    <scope>NUCLEOTIDE SEQUENCE [LARGE SCALE GENOMIC DNA]</scope>
    <source>
        <strain evidence="1 2">NPDC007147</strain>
    </source>
</reference>
<protein>
    <submittedName>
        <fullName evidence="1">Uncharacterized protein</fullName>
    </submittedName>
</protein>
<dbReference type="Proteomes" id="UP001601197">
    <property type="component" value="Unassembled WGS sequence"/>
</dbReference>
<name>A0ABW6KTX0_9ACTN</name>
<comment type="caution">
    <text evidence="1">The sequence shown here is derived from an EMBL/GenBank/DDBJ whole genome shotgun (WGS) entry which is preliminary data.</text>
</comment>
<proteinExistence type="predicted"/>